<protein>
    <recommendedName>
        <fullName evidence="3">Alpha/beta hydrolase</fullName>
    </recommendedName>
</protein>
<name>A0A4Q7ZQ57_9ACTN</name>
<evidence type="ECO:0000313" key="1">
    <source>
        <dbReference type="EMBL" id="RZU53230.1"/>
    </source>
</evidence>
<accession>A0A4Q7ZQ57</accession>
<evidence type="ECO:0000313" key="2">
    <source>
        <dbReference type="Proteomes" id="UP000292564"/>
    </source>
</evidence>
<dbReference type="Gene3D" id="3.40.50.1820">
    <property type="entry name" value="alpha/beta hydrolase"/>
    <property type="match status" value="1"/>
</dbReference>
<evidence type="ECO:0008006" key="3">
    <source>
        <dbReference type="Google" id="ProtNLM"/>
    </source>
</evidence>
<gene>
    <name evidence="1" type="ORF">EV385_5130</name>
</gene>
<dbReference type="EMBL" id="SHKY01000001">
    <property type="protein sequence ID" value="RZU53230.1"/>
    <property type="molecule type" value="Genomic_DNA"/>
</dbReference>
<proteinExistence type="predicted"/>
<organism evidence="1 2">
    <name type="scientific">Krasilnikovia cinnamomea</name>
    <dbReference type="NCBI Taxonomy" id="349313"/>
    <lineage>
        <taxon>Bacteria</taxon>
        <taxon>Bacillati</taxon>
        <taxon>Actinomycetota</taxon>
        <taxon>Actinomycetes</taxon>
        <taxon>Micromonosporales</taxon>
        <taxon>Micromonosporaceae</taxon>
        <taxon>Krasilnikovia</taxon>
    </lineage>
</organism>
<dbReference type="InterPro" id="IPR029058">
    <property type="entry name" value="AB_hydrolase_fold"/>
</dbReference>
<reference evidence="1 2" key="1">
    <citation type="submission" date="2019-02" db="EMBL/GenBank/DDBJ databases">
        <title>Sequencing the genomes of 1000 actinobacteria strains.</title>
        <authorList>
            <person name="Klenk H.-P."/>
        </authorList>
    </citation>
    <scope>NUCLEOTIDE SEQUENCE [LARGE SCALE GENOMIC DNA]</scope>
    <source>
        <strain evidence="1 2">DSM 45162</strain>
    </source>
</reference>
<dbReference type="SUPFAM" id="SSF53474">
    <property type="entry name" value="alpha/beta-Hydrolases"/>
    <property type="match status" value="1"/>
</dbReference>
<dbReference type="Proteomes" id="UP000292564">
    <property type="component" value="Unassembled WGS sequence"/>
</dbReference>
<dbReference type="AlphaFoldDB" id="A0A4Q7ZQ57"/>
<sequence>MTIGRQPSGRCGDQGSRQKGIESLCPSGCSVLPFGFGLLADRLVGIIDWLRDQPATAILPLGLFGASTGAAAALLIVGERDTQVCELNEQARNTMLVSAELRVIPTATHLFEEPGTLQQVAEQAGRWFADYLTAPDVRL</sequence>
<comment type="caution">
    <text evidence="1">The sequence shown here is derived from an EMBL/GenBank/DDBJ whole genome shotgun (WGS) entry which is preliminary data.</text>
</comment>
<keyword evidence="2" id="KW-1185">Reference proteome</keyword>